<proteinExistence type="predicted"/>
<organism evidence="1 2">
    <name type="scientific">Araneus ventricosus</name>
    <name type="common">Orbweaver spider</name>
    <name type="synonym">Epeira ventricosa</name>
    <dbReference type="NCBI Taxonomy" id="182803"/>
    <lineage>
        <taxon>Eukaryota</taxon>
        <taxon>Metazoa</taxon>
        <taxon>Ecdysozoa</taxon>
        <taxon>Arthropoda</taxon>
        <taxon>Chelicerata</taxon>
        <taxon>Arachnida</taxon>
        <taxon>Araneae</taxon>
        <taxon>Araneomorphae</taxon>
        <taxon>Entelegynae</taxon>
        <taxon>Araneoidea</taxon>
        <taxon>Araneidae</taxon>
        <taxon>Araneus</taxon>
    </lineage>
</organism>
<evidence type="ECO:0000313" key="1">
    <source>
        <dbReference type="EMBL" id="GBO37065.1"/>
    </source>
</evidence>
<accession>A0A4Y2WHU9</accession>
<sequence>MKIRPNLVKLIGVSLVATLERHRPDSVCYDTDIQIFRKDEDLTATLQSRISYDSWLLWMRLRPEFQLMDPTPQMFRRRQIRDRTNAVSHRSFALMAK</sequence>
<comment type="caution">
    <text evidence="1">The sequence shown here is derived from an EMBL/GenBank/DDBJ whole genome shotgun (WGS) entry which is preliminary data.</text>
</comment>
<keyword evidence="2" id="KW-1185">Reference proteome</keyword>
<protein>
    <submittedName>
        <fullName evidence="1">Uncharacterized protein</fullName>
    </submittedName>
</protein>
<dbReference type="Proteomes" id="UP000499080">
    <property type="component" value="Unassembled WGS sequence"/>
</dbReference>
<dbReference type="EMBL" id="BGPR01061400">
    <property type="protein sequence ID" value="GBO37065.1"/>
    <property type="molecule type" value="Genomic_DNA"/>
</dbReference>
<reference evidence="1 2" key="1">
    <citation type="journal article" date="2019" name="Sci. Rep.">
        <title>Orb-weaving spider Araneus ventricosus genome elucidates the spidroin gene catalogue.</title>
        <authorList>
            <person name="Kono N."/>
            <person name="Nakamura H."/>
            <person name="Ohtoshi R."/>
            <person name="Moran D.A.P."/>
            <person name="Shinohara A."/>
            <person name="Yoshida Y."/>
            <person name="Fujiwara M."/>
            <person name="Mori M."/>
            <person name="Tomita M."/>
            <person name="Arakawa K."/>
        </authorList>
    </citation>
    <scope>NUCLEOTIDE SEQUENCE [LARGE SCALE GENOMIC DNA]</scope>
</reference>
<dbReference type="AlphaFoldDB" id="A0A4Y2WHU9"/>
<evidence type="ECO:0000313" key="2">
    <source>
        <dbReference type="Proteomes" id="UP000499080"/>
    </source>
</evidence>
<gene>
    <name evidence="1" type="ORF">AVEN_26941_1</name>
</gene>
<name>A0A4Y2WHU9_ARAVE</name>